<dbReference type="InterPro" id="IPR058584">
    <property type="entry name" value="IMB1_TNPO1-like_TPR"/>
</dbReference>
<keyword evidence="8" id="KW-1185">Reference proteome</keyword>
<dbReference type="PANTHER" id="PTHR10527">
    <property type="entry name" value="IMPORTIN BETA"/>
    <property type="match status" value="1"/>
</dbReference>
<accession>A0A9R1X057</accession>
<evidence type="ECO:0000313" key="7">
    <source>
        <dbReference type="EMBL" id="KAJ0193269.1"/>
    </source>
</evidence>
<keyword evidence="4" id="KW-0677">Repeat</keyword>
<organism evidence="7 8">
    <name type="scientific">Lactuca sativa</name>
    <name type="common">Garden lettuce</name>
    <dbReference type="NCBI Taxonomy" id="4236"/>
    <lineage>
        <taxon>Eukaryota</taxon>
        <taxon>Viridiplantae</taxon>
        <taxon>Streptophyta</taxon>
        <taxon>Embryophyta</taxon>
        <taxon>Tracheophyta</taxon>
        <taxon>Spermatophyta</taxon>
        <taxon>Magnoliopsida</taxon>
        <taxon>eudicotyledons</taxon>
        <taxon>Gunneridae</taxon>
        <taxon>Pentapetalae</taxon>
        <taxon>asterids</taxon>
        <taxon>campanulids</taxon>
        <taxon>Asterales</taxon>
        <taxon>Asteraceae</taxon>
        <taxon>Cichorioideae</taxon>
        <taxon>Cichorieae</taxon>
        <taxon>Lactucinae</taxon>
        <taxon>Lactuca</taxon>
    </lineage>
</organism>
<evidence type="ECO:0000256" key="1">
    <source>
        <dbReference type="ARBA" id="ARBA00004496"/>
    </source>
</evidence>
<dbReference type="InterPro" id="IPR016024">
    <property type="entry name" value="ARM-type_fold"/>
</dbReference>
<evidence type="ECO:0000256" key="5">
    <source>
        <dbReference type="ARBA" id="ARBA00022927"/>
    </source>
</evidence>
<dbReference type="InterPro" id="IPR040122">
    <property type="entry name" value="Importin_beta"/>
</dbReference>
<dbReference type="EMBL" id="NBSK02000008">
    <property type="protein sequence ID" value="KAJ0193269.1"/>
    <property type="molecule type" value="Genomic_DNA"/>
</dbReference>
<dbReference type="SUPFAM" id="SSF48371">
    <property type="entry name" value="ARM repeat"/>
    <property type="match status" value="1"/>
</dbReference>
<reference evidence="7 8" key="1">
    <citation type="journal article" date="2017" name="Nat. Commun.">
        <title>Genome assembly with in vitro proximity ligation data and whole-genome triplication in lettuce.</title>
        <authorList>
            <person name="Reyes-Chin-Wo S."/>
            <person name="Wang Z."/>
            <person name="Yang X."/>
            <person name="Kozik A."/>
            <person name="Arikit S."/>
            <person name="Song C."/>
            <person name="Xia L."/>
            <person name="Froenicke L."/>
            <person name="Lavelle D.O."/>
            <person name="Truco M.J."/>
            <person name="Xia R."/>
            <person name="Zhu S."/>
            <person name="Xu C."/>
            <person name="Xu H."/>
            <person name="Xu X."/>
            <person name="Cox K."/>
            <person name="Korf I."/>
            <person name="Meyers B.C."/>
            <person name="Michelmore R.W."/>
        </authorList>
    </citation>
    <scope>NUCLEOTIDE SEQUENCE [LARGE SCALE GENOMIC DNA]</scope>
    <source>
        <strain evidence="8">cv. Salinas</strain>
        <tissue evidence="7">Seedlings</tissue>
    </source>
</reference>
<feature type="domain" description="Importin subunit beta-1/Transportin-1-like TPR repeats" evidence="6">
    <location>
        <begin position="47"/>
        <end position="131"/>
    </location>
</feature>
<evidence type="ECO:0000259" key="6">
    <source>
        <dbReference type="Pfam" id="PF25574"/>
    </source>
</evidence>
<sequence>MKYLPWFYNLSLSSSWNYTNTLKNRSFHLMKYRNRTSSRDSCLGVFSVHEEEMLAIGALAYLTGPDFARFMPEFYKYLELGLQNIEEYQVGDIFRALEENVLPWYDGITTQLLEDLSRNQLHRSMKPPIFPVLVILLWQLGRILRSI</sequence>
<keyword evidence="3" id="KW-0963">Cytoplasm</keyword>
<evidence type="ECO:0000256" key="4">
    <source>
        <dbReference type="ARBA" id="ARBA00022737"/>
    </source>
</evidence>
<dbReference type="InterPro" id="IPR011989">
    <property type="entry name" value="ARM-like"/>
</dbReference>
<comment type="caution">
    <text evidence="7">The sequence shown here is derived from an EMBL/GenBank/DDBJ whole genome shotgun (WGS) entry which is preliminary data.</text>
</comment>
<dbReference type="GO" id="GO:0006606">
    <property type="term" value="P:protein import into nucleus"/>
    <property type="evidence" value="ECO:0007669"/>
    <property type="project" value="InterPro"/>
</dbReference>
<dbReference type="Gene3D" id="1.25.10.10">
    <property type="entry name" value="Leucine-rich Repeat Variant"/>
    <property type="match status" value="1"/>
</dbReference>
<dbReference type="GO" id="GO:0005737">
    <property type="term" value="C:cytoplasm"/>
    <property type="evidence" value="ECO:0007669"/>
    <property type="project" value="UniProtKB-SubCell"/>
</dbReference>
<dbReference type="Pfam" id="PF25574">
    <property type="entry name" value="TPR_IMB1"/>
    <property type="match status" value="1"/>
</dbReference>
<evidence type="ECO:0000256" key="3">
    <source>
        <dbReference type="ARBA" id="ARBA00022490"/>
    </source>
</evidence>
<gene>
    <name evidence="7" type="ORF">LSAT_V11C800390610</name>
</gene>
<dbReference type="AlphaFoldDB" id="A0A9R1X057"/>
<comment type="subcellular location">
    <subcellularLocation>
        <location evidence="1">Cytoplasm</location>
    </subcellularLocation>
</comment>
<keyword evidence="2" id="KW-0813">Transport</keyword>
<dbReference type="Proteomes" id="UP000235145">
    <property type="component" value="Unassembled WGS sequence"/>
</dbReference>
<proteinExistence type="predicted"/>
<keyword evidence="5" id="KW-0653">Protein transport</keyword>
<name>A0A9R1X057_LACSA</name>
<evidence type="ECO:0000256" key="2">
    <source>
        <dbReference type="ARBA" id="ARBA00022448"/>
    </source>
</evidence>
<evidence type="ECO:0000313" key="8">
    <source>
        <dbReference type="Proteomes" id="UP000235145"/>
    </source>
</evidence>
<protein>
    <recommendedName>
        <fullName evidence="6">Importin subunit beta-1/Transportin-1-like TPR repeats domain-containing protein</fullName>
    </recommendedName>
</protein>